<dbReference type="SUPFAM" id="SSF82171">
    <property type="entry name" value="DPP6 N-terminal domain-like"/>
    <property type="match status" value="1"/>
</dbReference>
<dbReference type="EMBL" id="JAAVVJ010000005">
    <property type="protein sequence ID" value="KAF7223270.1"/>
    <property type="molecule type" value="Genomic_DNA"/>
</dbReference>
<evidence type="ECO:0000313" key="4">
    <source>
        <dbReference type="Proteomes" id="UP000822369"/>
    </source>
</evidence>
<dbReference type="GO" id="GO:0008236">
    <property type="term" value="F:serine-type peptidase activity"/>
    <property type="evidence" value="ECO:0007669"/>
    <property type="project" value="InterPro"/>
</dbReference>
<feature type="domain" description="Dipeptidylpeptidase IV N-terminal" evidence="2">
    <location>
        <begin position="9"/>
        <end position="380"/>
    </location>
</feature>
<dbReference type="InterPro" id="IPR029058">
    <property type="entry name" value="AB_hydrolase_fold"/>
</dbReference>
<evidence type="ECO:0000259" key="1">
    <source>
        <dbReference type="Pfam" id="PF00326"/>
    </source>
</evidence>
<sequence>MDPKICCGHPDFIAFVNNNDLWIANIRTGEERRLTYCHKGLDNVKDDPRSAGVATFVIQEEFDRFTGYWWNPSVAEDADGIKTLLLLYEEVDETEVEIIHVPSPALEERKADAYRYPRTGSKNPRATLKLLEIKTDRRGRIVSTQDNQLVVPFSSLFPGTEYIARVGWTSDGKFGWAVLLDRSQRKLQLVLLPSALFVPVTADPVLRQDSVGAVPSSTHPYIIYEENTDVWINVHDIFYPFIQNTEDEFTFIWVNESKTGFRHLYKITSVLQQGCYQWAEGYHHMEGNFRCLVKEELTLTGGEWEVLARHGSKIWVNEETKLVYFQGTRDTPLEHHLYVVSYESPGDVVRLTKPGFSHSCSVSQNFDVFVSHYSNVSTPPCVHLYKLTCSEEDPLHIVPEFWASLMESPGCPGDYNPPHIFDFAGKSGYQLYGMVYRPHNLQPGRKHPTVLFVYGGPQLAIAGAPVTVWMAYDTGYTERYMDVPEKNQQGYEEGSVALHVDKLPSEPNRLLILHGFLDENVHFFHTNFLVSQIIRAGKPYQLQVYPNERHSIRCPESGEHYEIMLLHFLQQYL</sequence>
<accession>A0A9D3BWZ6</accession>
<dbReference type="PANTHER" id="PTHR11731:SF193">
    <property type="entry name" value="DIPEPTIDYL PEPTIDASE 9"/>
    <property type="match status" value="1"/>
</dbReference>
<dbReference type="KEGG" id="nfu:107395657"/>
<dbReference type="InterPro" id="IPR001375">
    <property type="entry name" value="Peptidase_S9_cat"/>
</dbReference>
<dbReference type="GO" id="GO:0008239">
    <property type="term" value="F:dipeptidyl-peptidase activity"/>
    <property type="evidence" value="ECO:0007669"/>
    <property type="project" value="TreeGrafter"/>
</dbReference>
<name>A0A9D3BWZ6_NOTFU</name>
<dbReference type="AlphaFoldDB" id="A0A9D3BWZ6"/>
<reference evidence="3" key="1">
    <citation type="submission" date="2020-03" db="EMBL/GenBank/DDBJ databases">
        <title>Intra-Species Differences in Population Size shape Life History and Genome Evolution.</title>
        <authorList>
            <person name="Willemsen D."/>
            <person name="Cui R."/>
            <person name="Valenzano D.R."/>
        </authorList>
    </citation>
    <scope>NUCLEOTIDE SEQUENCE</scope>
    <source>
        <strain evidence="3">GRZ</strain>
        <tissue evidence="3">Whole</tissue>
    </source>
</reference>
<dbReference type="InterPro" id="IPR002469">
    <property type="entry name" value="Peptidase_S9B_N"/>
</dbReference>
<feature type="domain" description="Peptidase S9 prolyl oligopeptidase catalytic" evidence="1">
    <location>
        <begin position="459"/>
        <end position="573"/>
    </location>
</feature>
<evidence type="ECO:0000259" key="2">
    <source>
        <dbReference type="Pfam" id="PF00930"/>
    </source>
</evidence>
<comment type="caution">
    <text evidence="3">The sequence shown here is derived from an EMBL/GenBank/DDBJ whole genome shotgun (WGS) entry which is preliminary data.</text>
</comment>
<dbReference type="InterPro" id="IPR050278">
    <property type="entry name" value="Serine_Prot_S9B/DPPIV"/>
</dbReference>
<dbReference type="Pfam" id="PF00326">
    <property type="entry name" value="Peptidase_S9"/>
    <property type="match status" value="1"/>
</dbReference>
<proteinExistence type="predicted"/>
<dbReference type="FunFam" id="2.140.10.30:FF:000002">
    <property type="entry name" value="Dipeptidyl peptidase 8-like isoform"/>
    <property type="match status" value="1"/>
</dbReference>
<gene>
    <name evidence="3" type="ORF">G4P62_017997</name>
</gene>
<organism evidence="3 4">
    <name type="scientific">Nothobranchius furzeri</name>
    <name type="common">Turquoise killifish</name>
    <dbReference type="NCBI Taxonomy" id="105023"/>
    <lineage>
        <taxon>Eukaryota</taxon>
        <taxon>Metazoa</taxon>
        <taxon>Chordata</taxon>
        <taxon>Craniata</taxon>
        <taxon>Vertebrata</taxon>
        <taxon>Euteleostomi</taxon>
        <taxon>Actinopterygii</taxon>
        <taxon>Neopterygii</taxon>
        <taxon>Teleostei</taxon>
        <taxon>Neoteleostei</taxon>
        <taxon>Acanthomorphata</taxon>
        <taxon>Ovalentaria</taxon>
        <taxon>Atherinomorphae</taxon>
        <taxon>Cyprinodontiformes</taxon>
        <taxon>Nothobranchiidae</taxon>
        <taxon>Nothobranchius</taxon>
    </lineage>
</organism>
<dbReference type="Gene3D" id="2.140.10.30">
    <property type="entry name" value="Dipeptidylpeptidase IV, N-terminal domain"/>
    <property type="match status" value="1"/>
</dbReference>
<dbReference type="PANTHER" id="PTHR11731">
    <property type="entry name" value="PROTEASE FAMILY S9B,C DIPEPTIDYL-PEPTIDASE IV-RELATED"/>
    <property type="match status" value="1"/>
</dbReference>
<dbReference type="Proteomes" id="UP000822369">
    <property type="component" value="Chromosome 5"/>
</dbReference>
<dbReference type="Gene3D" id="3.40.50.1820">
    <property type="entry name" value="alpha/beta hydrolase"/>
    <property type="match status" value="2"/>
</dbReference>
<dbReference type="GO" id="GO:0006508">
    <property type="term" value="P:proteolysis"/>
    <property type="evidence" value="ECO:0007669"/>
    <property type="project" value="InterPro"/>
</dbReference>
<dbReference type="Pfam" id="PF00930">
    <property type="entry name" value="DPPIV_N"/>
    <property type="match status" value="1"/>
</dbReference>
<protein>
    <submittedName>
        <fullName evidence="3">Dipeptidyl peptidase 9-like</fullName>
    </submittedName>
</protein>
<dbReference type="OMA" id="IKKGKWH"/>
<evidence type="ECO:0000313" key="3">
    <source>
        <dbReference type="EMBL" id="KAF7223270.1"/>
    </source>
</evidence>
<dbReference type="SUPFAM" id="SSF53474">
    <property type="entry name" value="alpha/beta-Hydrolases"/>
    <property type="match status" value="2"/>
</dbReference>